<name>A0A9N9C849_9GLOM</name>
<evidence type="ECO:0000313" key="1">
    <source>
        <dbReference type="EMBL" id="CAG8594620.1"/>
    </source>
</evidence>
<sequence>KLTSQSEDRRSPTSLRTFDHDSLEREAIGLLFNAAKVLAEQSVHFVDGWVHLNMENMLVGNTETEEEIHPIEETLLTNGFLLR</sequence>
<protein>
    <submittedName>
        <fullName evidence="1">6221_t:CDS:1</fullName>
    </submittedName>
</protein>
<organism evidence="1 2">
    <name type="scientific">Paraglomus brasilianum</name>
    <dbReference type="NCBI Taxonomy" id="144538"/>
    <lineage>
        <taxon>Eukaryota</taxon>
        <taxon>Fungi</taxon>
        <taxon>Fungi incertae sedis</taxon>
        <taxon>Mucoromycota</taxon>
        <taxon>Glomeromycotina</taxon>
        <taxon>Glomeromycetes</taxon>
        <taxon>Paraglomerales</taxon>
        <taxon>Paraglomeraceae</taxon>
        <taxon>Paraglomus</taxon>
    </lineage>
</organism>
<dbReference type="AlphaFoldDB" id="A0A9N9C849"/>
<feature type="non-terminal residue" evidence="1">
    <location>
        <position position="83"/>
    </location>
</feature>
<evidence type="ECO:0000313" key="2">
    <source>
        <dbReference type="Proteomes" id="UP000789739"/>
    </source>
</evidence>
<dbReference type="EMBL" id="CAJVPI010001103">
    <property type="protein sequence ID" value="CAG8594620.1"/>
    <property type="molecule type" value="Genomic_DNA"/>
</dbReference>
<comment type="caution">
    <text evidence="1">The sequence shown here is derived from an EMBL/GenBank/DDBJ whole genome shotgun (WGS) entry which is preliminary data.</text>
</comment>
<accession>A0A9N9C849</accession>
<keyword evidence="2" id="KW-1185">Reference proteome</keyword>
<proteinExistence type="predicted"/>
<gene>
    <name evidence="1" type="ORF">PBRASI_LOCUS7311</name>
</gene>
<dbReference type="Proteomes" id="UP000789739">
    <property type="component" value="Unassembled WGS sequence"/>
</dbReference>
<reference evidence="1" key="1">
    <citation type="submission" date="2021-06" db="EMBL/GenBank/DDBJ databases">
        <authorList>
            <person name="Kallberg Y."/>
            <person name="Tangrot J."/>
            <person name="Rosling A."/>
        </authorList>
    </citation>
    <scope>NUCLEOTIDE SEQUENCE</scope>
    <source>
        <strain evidence="1">BR232B</strain>
    </source>
</reference>